<evidence type="ECO:0000256" key="18">
    <source>
        <dbReference type="PROSITE-ProRule" id="PRU00302"/>
    </source>
</evidence>
<keyword evidence="15" id="KW-0325">Glycoprotein</keyword>
<feature type="active site" description="Charge relay system" evidence="17">
    <location>
        <position position="516"/>
    </location>
</feature>
<dbReference type="SUPFAM" id="SSF57535">
    <property type="entry name" value="Complement control module/SCR domain"/>
    <property type="match status" value="3"/>
</dbReference>
<dbReference type="PROSITE" id="PS50923">
    <property type="entry name" value="SUSHI"/>
    <property type="match status" value="3"/>
</dbReference>
<dbReference type="GO" id="GO:0009986">
    <property type="term" value="C:cell surface"/>
    <property type="evidence" value="ECO:0007669"/>
    <property type="project" value="UniProtKB-SubCell"/>
</dbReference>
<dbReference type="InterPro" id="IPR043504">
    <property type="entry name" value="Peptidase_S1_PA_chymotrypsin"/>
</dbReference>
<evidence type="ECO:0000256" key="16">
    <source>
        <dbReference type="ARBA" id="ARBA00029636"/>
    </source>
</evidence>
<evidence type="ECO:0000256" key="10">
    <source>
        <dbReference type="ARBA" id="ARBA00022737"/>
    </source>
</evidence>
<reference evidence="24" key="1">
    <citation type="submission" date="2025-08" db="UniProtKB">
        <authorList>
            <consortium name="RefSeq"/>
        </authorList>
    </citation>
    <scope>IDENTIFICATION</scope>
</reference>
<evidence type="ECO:0000256" key="5">
    <source>
        <dbReference type="ARBA" id="ARBA00022525"/>
    </source>
</evidence>
<dbReference type="PROSITE" id="PS50240">
    <property type="entry name" value="TRYPSIN_DOM"/>
    <property type="match status" value="1"/>
</dbReference>
<gene>
    <name evidence="24" type="primary">LOC105904728</name>
</gene>
<dbReference type="Gene3D" id="2.10.70.10">
    <property type="entry name" value="Complement Module, domain 1"/>
    <property type="match status" value="3"/>
</dbReference>
<dbReference type="InterPro" id="IPR011360">
    <property type="entry name" value="Compl_C2_B"/>
</dbReference>
<keyword evidence="10" id="KW-0677">Repeat</keyword>
<evidence type="ECO:0000256" key="9">
    <source>
        <dbReference type="ARBA" id="ARBA00022729"/>
    </source>
</evidence>
<keyword evidence="8" id="KW-0645">Protease</keyword>
<dbReference type="SMART" id="SM00327">
    <property type="entry name" value="VWA"/>
    <property type="match status" value="1"/>
</dbReference>
<comment type="cofactor">
    <cofactor evidence="2">
        <name>Mg(2+)</name>
        <dbReference type="ChEBI" id="CHEBI:18420"/>
    </cofactor>
</comment>
<dbReference type="InterPro" id="IPR009003">
    <property type="entry name" value="Peptidase_S1_PA"/>
</dbReference>
<dbReference type="OrthoDB" id="6127264at2759"/>
<evidence type="ECO:0000256" key="8">
    <source>
        <dbReference type="ARBA" id="ARBA00022670"/>
    </source>
</evidence>
<keyword evidence="14 18" id="KW-1015">Disulfide bond</keyword>
<dbReference type="SUPFAM" id="SSF50494">
    <property type="entry name" value="Trypsin-like serine proteases"/>
    <property type="match status" value="1"/>
</dbReference>
<keyword evidence="13" id="KW-0391">Immunity</keyword>
<evidence type="ECO:0000256" key="19">
    <source>
        <dbReference type="SAM" id="SignalP"/>
    </source>
</evidence>
<feature type="domain" description="VWFA" evidence="20">
    <location>
        <begin position="254"/>
        <end position="452"/>
    </location>
</feature>
<keyword evidence="7 18" id="KW-0768">Sushi</keyword>
<keyword evidence="5" id="KW-0964">Secreted</keyword>
<dbReference type="CDD" id="cd00190">
    <property type="entry name" value="Tryp_SPc"/>
    <property type="match status" value="1"/>
</dbReference>
<evidence type="ECO:0000313" key="23">
    <source>
        <dbReference type="Proteomes" id="UP000515152"/>
    </source>
</evidence>
<dbReference type="AlphaFoldDB" id="A0A6P8EY78"/>
<dbReference type="PRINTS" id="PR00722">
    <property type="entry name" value="CHYMOTRYPSIN"/>
</dbReference>
<feature type="active site" description="Charge relay system" evidence="17">
    <location>
        <position position="687"/>
    </location>
</feature>
<evidence type="ECO:0000256" key="13">
    <source>
        <dbReference type="ARBA" id="ARBA00022859"/>
    </source>
</evidence>
<dbReference type="GO" id="GO:0070062">
    <property type="term" value="C:extracellular exosome"/>
    <property type="evidence" value="ECO:0007669"/>
    <property type="project" value="TreeGrafter"/>
</dbReference>
<dbReference type="RefSeq" id="XP_031417041.1">
    <property type="nucleotide sequence ID" value="XM_031561181.2"/>
</dbReference>
<dbReference type="GO" id="GO:0006956">
    <property type="term" value="P:complement activation"/>
    <property type="evidence" value="ECO:0007669"/>
    <property type="project" value="InterPro"/>
</dbReference>
<dbReference type="InterPro" id="IPR018114">
    <property type="entry name" value="TRYPSIN_HIS"/>
</dbReference>
<dbReference type="PROSITE" id="PS00134">
    <property type="entry name" value="TRYPSIN_HIS"/>
    <property type="match status" value="1"/>
</dbReference>
<evidence type="ECO:0000259" key="20">
    <source>
        <dbReference type="PROSITE" id="PS50234"/>
    </source>
</evidence>
<dbReference type="Proteomes" id="UP000515152">
    <property type="component" value="Chromosome 23"/>
</dbReference>
<feature type="signal peptide" evidence="19">
    <location>
        <begin position="1"/>
        <end position="24"/>
    </location>
</feature>
<dbReference type="SMART" id="SM00032">
    <property type="entry name" value="CCP"/>
    <property type="match status" value="3"/>
</dbReference>
<dbReference type="Gene3D" id="2.40.10.10">
    <property type="entry name" value="Trypsin-like serine proteases"/>
    <property type="match status" value="2"/>
</dbReference>
<keyword evidence="9 19" id="KW-0732">Signal</keyword>
<dbReference type="InterPro" id="IPR001254">
    <property type="entry name" value="Trypsin_dom"/>
</dbReference>
<dbReference type="InterPro" id="IPR000436">
    <property type="entry name" value="Sushi_SCR_CCP_dom"/>
</dbReference>
<feature type="active site" description="Charge relay system" evidence="17">
    <location>
        <position position="567"/>
    </location>
</feature>
<dbReference type="GeneID" id="105904728"/>
<dbReference type="InterPro" id="IPR035976">
    <property type="entry name" value="Sushi/SCR/CCP_sf"/>
</dbReference>
<evidence type="ECO:0000256" key="17">
    <source>
        <dbReference type="PIRSR" id="PIRSR001154-1"/>
    </source>
</evidence>
<evidence type="ECO:0000256" key="14">
    <source>
        <dbReference type="ARBA" id="ARBA00023157"/>
    </source>
</evidence>
<feature type="disulfide bond" evidence="18">
    <location>
        <begin position="118"/>
        <end position="145"/>
    </location>
</feature>
<evidence type="ECO:0000256" key="4">
    <source>
        <dbReference type="ARBA" id="ARBA00004613"/>
    </source>
</evidence>
<evidence type="ECO:0000256" key="11">
    <source>
        <dbReference type="ARBA" id="ARBA00022801"/>
    </source>
</evidence>
<evidence type="ECO:0000256" key="15">
    <source>
        <dbReference type="ARBA" id="ARBA00023180"/>
    </source>
</evidence>
<protein>
    <recommendedName>
        <fullName evidence="16">C3/C5 convertase</fullName>
    </recommendedName>
</protein>
<dbReference type="Gene3D" id="3.40.50.410">
    <property type="entry name" value="von Willebrand factor, type A domain"/>
    <property type="match status" value="1"/>
</dbReference>
<evidence type="ECO:0000256" key="6">
    <source>
        <dbReference type="ARBA" id="ARBA00022588"/>
    </source>
</evidence>
<name>A0A6P8EY78_CLUHA</name>
<evidence type="ECO:0000256" key="12">
    <source>
        <dbReference type="ARBA" id="ARBA00022825"/>
    </source>
</evidence>
<feature type="domain" description="Sushi" evidence="22">
    <location>
        <begin position="88"/>
        <end position="147"/>
    </location>
</feature>
<evidence type="ECO:0000259" key="22">
    <source>
        <dbReference type="PROSITE" id="PS50923"/>
    </source>
</evidence>
<dbReference type="GO" id="GO:0009617">
    <property type="term" value="P:response to bacterium"/>
    <property type="evidence" value="ECO:0007669"/>
    <property type="project" value="TreeGrafter"/>
</dbReference>
<evidence type="ECO:0000259" key="21">
    <source>
        <dbReference type="PROSITE" id="PS50240"/>
    </source>
</evidence>
<feature type="disulfide bond" evidence="18">
    <location>
        <begin position="178"/>
        <end position="205"/>
    </location>
</feature>
<evidence type="ECO:0000256" key="3">
    <source>
        <dbReference type="ARBA" id="ARBA00004241"/>
    </source>
</evidence>
<dbReference type="Pfam" id="PF00084">
    <property type="entry name" value="Sushi"/>
    <property type="match status" value="3"/>
</dbReference>
<dbReference type="InterPro" id="IPR001314">
    <property type="entry name" value="Peptidase_S1A"/>
</dbReference>
<keyword evidence="23" id="KW-1185">Reference proteome</keyword>
<dbReference type="PANTHER" id="PTHR46393:SF6">
    <property type="entry name" value="COMPLEMENT C2-RELATED"/>
    <property type="match status" value="1"/>
</dbReference>
<feature type="chain" id="PRO_5027745439" description="C3/C5 convertase" evidence="19">
    <location>
        <begin position="25"/>
        <end position="757"/>
    </location>
</feature>
<dbReference type="PANTHER" id="PTHR46393">
    <property type="entry name" value="SUSHI DOMAIN-CONTAINING PROTEIN"/>
    <property type="match status" value="1"/>
</dbReference>
<evidence type="ECO:0000256" key="7">
    <source>
        <dbReference type="ARBA" id="ARBA00022659"/>
    </source>
</evidence>
<dbReference type="PROSITE" id="PS50234">
    <property type="entry name" value="VWFA"/>
    <property type="match status" value="1"/>
</dbReference>
<comment type="subcellular location">
    <subcellularLocation>
        <location evidence="3">Cell surface</location>
    </subcellularLocation>
    <subcellularLocation>
        <location evidence="4">Secreted</location>
    </subcellularLocation>
</comment>
<dbReference type="InterPro" id="IPR036465">
    <property type="entry name" value="vWFA_dom_sf"/>
</dbReference>
<comment type="caution">
    <text evidence="18">Lacks conserved residue(s) required for the propagation of feature annotation.</text>
</comment>
<dbReference type="Pfam" id="PF00092">
    <property type="entry name" value="VWA"/>
    <property type="match status" value="1"/>
</dbReference>
<dbReference type="KEGG" id="char:105904728"/>
<sequence length="757" mass="84779">MAQTACWTLLTLMTVSSFAPGALSQQTCSDKLLSIKGGHFTLSRDFELGTLLAYKCQDGYYSPVQSRRCLFSGRWKPLPKRGLQCKKVRCPDPSVFKHGNVLPPLGRYYVNDTTTYECFSDYKLYGSATRVCKANGKWSGRTPICSRNTDHCPDPGVPAGARRDGHIFNIGDKVTYRCEDGLMRVGSKERTCKESGDWTGNEPECHFDYTFDTPGEVSEAFGSALKNSLKQADEESPNQQQGKKIHLDKGGNINIFIAIDASDSIDKDHIQKSIDITKNLIEKISYYDVTPNYDIMFFATKVTPVVDIKNYYIGNPKSLADVITDLDKFNFDDNGDDSGTNLGAAFTNILEHMSFIKARKPEQFLNSSHVIIMFTDGESNMGQDPKRPVSQIKDFVYGNKKEQRMEKLDIYMFGLGQDVERELLTEYVTDNAGKHVFLMEDLDQLHQVFDEMIDESSNVGLCGLHRDYSYGHKETASKYRQQQPWLAEISVRHVEGSPSSCLGSLVTPRFILTAAHCFKFGDTSDRITVTIEDGKTKDHEVRIHIPHPDYNILAKKDKGIPAFFDFDVALIELKEDVAISATARPICIPCTKETSGALKLTGADVKCKDHERLLLNNEYEDAYIMSPKREKKFIKIKLGNARDACIEDAKKAKDMTATDAKEIVTENFLCTGGIAPVTDHVACKGDSGGALFTDKSHRTVQVGVVSWGVEDICKGQTLVLSREHTRDYHINLFKVQPFLKKHLGNLTAKYAPLTFLE</sequence>
<dbReference type="Pfam" id="PF00089">
    <property type="entry name" value="Trypsin"/>
    <property type="match status" value="2"/>
</dbReference>
<proteinExistence type="predicted"/>
<accession>A0A6P8EY78</accession>
<dbReference type="CDD" id="cd00033">
    <property type="entry name" value="CCP"/>
    <property type="match status" value="3"/>
</dbReference>
<keyword evidence="6" id="KW-0399">Innate immunity</keyword>
<evidence type="ECO:0000313" key="24">
    <source>
        <dbReference type="RefSeq" id="XP_031417041.1"/>
    </source>
</evidence>
<dbReference type="GO" id="GO:0004252">
    <property type="term" value="F:serine-type endopeptidase activity"/>
    <property type="evidence" value="ECO:0007669"/>
    <property type="project" value="InterPro"/>
</dbReference>
<evidence type="ECO:0000256" key="2">
    <source>
        <dbReference type="ARBA" id="ARBA00001946"/>
    </source>
</evidence>
<dbReference type="SMART" id="SM00020">
    <property type="entry name" value="Tryp_SPc"/>
    <property type="match status" value="1"/>
</dbReference>
<comment type="cofactor">
    <cofactor evidence="1">
        <name>Mn(2+)</name>
        <dbReference type="ChEBI" id="CHEBI:29035"/>
    </cofactor>
</comment>
<dbReference type="GO" id="GO:0006508">
    <property type="term" value="P:proteolysis"/>
    <property type="evidence" value="ECO:0007669"/>
    <property type="project" value="UniProtKB-KW"/>
</dbReference>
<organism evidence="23 24">
    <name type="scientific">Clupea harengus</name>
    <name type="common">Atlantic herring</name>
    <dbReference type="NCBI Taxonomy" id="7950"/>
    <lineage>
        <taxon>Eukaryota</taxon>
        <taxon>Metazoa</taxon>
        <taxon>Chordata</taxon>
        <taxon>Craniata</taxon>
        <taxon>Vertebrata</taxon>
        <taxon>Euteleostomi</taxon>
        <taxon>Actinopterygii</taxon>
        <taxon>Neopterygii</taxon>
        <taxon>Teleostei</taxon>
        <taxon>Clupei</taxon>
        <taxon>Clupeiformes</taxon>
        <taxon>Clupeoidei</taxon>
        <taxon>Clupeidae</taxon>
        <taxon>Clupea</taxon>
    </lineage>
</organism>
<dbReference type="InterPro" id="IPR002035">
    <property type="entry name" value="VWF_A"/>
</dbReference>
<dbReference type="SUPFAM" id="SSF53300">
    <property type="entry name" value="vWA-like"/>
    <property type="match status" value="1"/>
</dbReference>
<keyword evidence="12" id="KW-0720">Serine protease</keyword>
<feature type="domain" description="Sushi" evidence="22">
    <location>
        <begin position="26"/>
        <end position="87"/>
    </location>
</feature>
<feature type="domain" description="Peptidase S1" evidence="21">
    <location>
        <begin position="468"/>
        <end position="744"/>
    </location>
</feature>
<keyword evidence="11" id="KW-0378">Hydrolase</keyword>
<evidence type="ECO:0000256" key="1">
    <source>
        <dbReference type="ARBA" id="ARBA00001936"/>
    </source>
</evidence>
<dbReference type="PIRSF" id="PIRSF001154">
    <property type="entry name" value="Compl_C2_B"/>
    <property type="match status" value="1"/>
</dbReference>
<feature type="domain" description="Sushi" evidence="22">
    <location>
        <begin position="150"/>
        <end position="207"/>
    </location>
</feature>
<dbReference type="GO" id="GO:0045087">
    <property type="term" value="P:innate immune response"/>
    <property type="evidence" value="ECO:0007669"/>
    <property type="project" value="UniProtKB-KW"/>
</dbReference>